<accession>A0A6S6TH32</accession>
<reference evidence="2" key="1">
    <citation type="submission" date="2020-01" db="EMBL/GenBank/DDBJ databases">
        <authorList>
            <person name="Meier V. D."/>
            <person name="Meier V D."/>
        </authorList>
    </citation>
    <scope>NUCLEOTIDE SEQUENCE</scope>
    <source>
        <strain evidence="2">HLG_WM_MAG_06</strain>
    </source>
</reference>
<evidence type="ECO:0008006" key="3">
    <source>
        <dbReference type="Google" id="ProtNLM"/>
    </source>
</evidence>
<dbReference type="AlphaFoldDB" id="A0A6S6TH32"/>
<name>A0A6S6TH32_9BACT</name>
<dbReference type="EMBL" id="CACVAP010000086">
    <property type="protein sequence ID" value="CAA6817517.1"/>
    <property type="molecule type" value="Genomic_DNA"/>
</dbReference>
<evidence type="ECO:0000313" key="2">
    <source>
        <dbReference type="EMBL" id="CAA6817517.1"/>
    </source>
</evidence>
<proteinExistence type="predicted"/>
<protein>
    <recommendedName>
        <fullName evidence="3">Periplasmic protein</fullName>
    </recommendedName>
</protein>
<keyword evidence="1" id="KW-0732">Signal</keyword>
<evidence type="ECO:0000256" key="1">
    <source>
        <dbReference type="SAM" id="SignalP"/>
    </source>
</evidence>
<sequence>MKKFIILTIVFLTFANANVQIVTSKACKLESISKSDIKKLFMLKKTEIGKEKIKVIDSTNKKLYNDFIVTYLNKSVRKIKTYWVRMLFTGKKIPPKKLSTEELTTLADKESCYFAYVAKEKDMPKDWKIIKIK</sequence>
<gene>
    <name evidence="2" type="ORF">HELGO_WM1347</name>
</gene>
<feature type="signal peptide" evidence="1">
    <location>
        <begin position="1"/>
        <end position="19"/>
    </location>
</feature>
<organism evidence="2">
    <name type="scientific">uncultured Sulfurovum sp</name>
    <dbReference type="NCBI Taxonomy" id="269237"/>
    <lineage>
        <taxon>Bacteria</taxon>
        <taxon>Pseudomonadati</taxon>
        <taxon>Campylobacterota</taxon>
        <taxon>Epsilonproteobacteria</taxon>
        <taxon>Campylobacterales</taxon>
        <taxon>Sulfurovaceae</taxon>
        <taxon>Sulfurovum</taxon>
        <taxon>environmental samples</taxon>
    </lineage>
</organism>
<feature type="chain" id="PRO_5027925066" description="Periplasmic protein" evidence="1">
    <location>
        <begin position="20"/>
        <end position="133"/>
    </location>
</feature>